<dbReference type="PIRSF" id="PIRSF005572">
    <property type="entry name" value="NifS"/>
    <property type="match status" value="1"/>
</dbReference>
<evidence type="ECO:0000256" key="5">
    <source>
        <dbReference type="ARBA" id="ARBA00022898"/>
    </source>
</evidence>
<dbReference type="RefSeq" id="WP_345367918.1">
    <property type="nucleotide sequence ID" value="NZ_BAABII010000020.1"/>
</dbReference>
<proteinExistence type="inferred from homology"/>
<feature type="domain" description="Aminotransferase class V" evidence="9">
    <location>
        <begin position="13"/>
        <end position="369"/>
    </location>
</feature>
<dbReference type="PANTHER" id="PTHR11601">
    <property type="entry name" value="CYSTEINE DESULFURYLASE FAMILY MEMBER"/>
    <property type="match status" value="1"/>
</dbReference>
<evidence type="ECO:0000256" key="7">
    <source>
        <dbReference type="ARBA" id="ARBA00023014"/>
    </source>
</evidence>
<dbReference type="PANTHER" id="PTHR11601:SF34">
    <property type="entry name" value="CYSTEINE DESULFURASE"/>
    <property type="match status" value="1"/>
</dbReference>
<evidence type="ECO:0000256" key="3">
    <source>
        <dbReference type="ARBA" id="ARBA00022679"/>
    </source>
</evidence>
<keyword evidence="11" id="KW-1185">Reference proteome</keyword>
<keyword evidence="6" id="KW-0408">Iron</keyword>
<evidence type="ECO:0000256" key="2">
    <source>
        <dbReference type="ARBA" id="ARBA00006490"/>
    </source>
</evidence>
<protein>
    <submittedName>
        <fullName evidence="10">Cysteine desulfurase family protein</fullName>
    </submittedName>
</protein>
<sequence length="382" mass="39642">MAELPAALAAGPIYLDYNATTPVDPRVAEVMWPHLAHWFGNPGSAHRYAEEPKRALAEARGQVADWIGAAPDEVVFTGTGSEADQLAIRGAVLAARSPRPRVITQATEHPAVLATCEALRRLHGARVTVLPVDGEGVVDPDALSECLDDDVVLVSVMAANNETGTLQPVGELARRSRAAGALFHCDAAQAAGKIRLDVGALGVDLLTLVGHKVYAPKGIAALYVRDGVALEPVGYGGGQERGRRAGTENVASAVAFGAAAGIADPERERITALRDELHERLVAALPGRVRLNGPVAERLPNTLNVSIDGVAGHALLAAVPGVAASTGSACHSGLRTPSPVLTAMGLSRERALGALRLSLGRWSTPQDVRAAADLLVEAVTTL</sequence>
<dbReference type="Gene3D" id="3.40.640.10">
    <property type="entry name" value="Type I PLP-dependent aspartate aminotransferase-like (Major domain)"/>
    <property type="match status" value="1"/>
</dbReference>
<dbReference type="SUPFAM" id="SSF53383">
    <property type="entry name" value="PLP-dependent transferases"/>
    <property type="match status" value="1"/>
</dbReference>
<dbReference type="Proteomes" id="UP001564626">
    <property type="component" value="Unassembled WGS sequence"/>
</dbReference>
<dbReference type="Gene3D" id="3.90.1150.10">
    <property type="entry name" value="Aspartate Aminotransferase, domain 1"/>
    <property type="match status" value="1"/>
</dbReference>
<evidence type="ECO:0000259" key="9">
    <source>
        <dbReference type="Pfam" id="PF00266"/>
    </source>
</evidence>
<keyword evidence="3" id="KW-0808">Transferase</keyword>
<dbReference type="InterPro" id="IPR016454">
    <property type="entry name" value="Cysteine_dSase"/>
</dbReference>
<evidence type="ECO:0000256" key="4">
    <source>
        <dbReference type="ARBA" id="ARBA00022723"/>
    </source>
</evidence>
<organism evidence="10 11">
    <name type="scientific">Saccharopolyspora cebuensis</name>
    <dbReference type="NCBI Taxonomy" id="418759"/>
    <lineage>
        <taxon>Bacteria</taxon>
        <taxon>Bacillati</taxon>
        <taxon>Actinomycetota</taxon>
        <taxon>Actinomycetes</taxon>
        <taxon>Pseudonocardiales</taxon>
        <taxon>Pseudonocardiaceae</taxon>
        <taxon>Saccharopolyspora</taxon>
    </lineage>
</organism>
<evidence type="ECO:0000256" key="8">
    <source>
        <dbReference type="ARBA" id="ARBA00050776"/>
    </source>
</evidence>
<evidence type="ECO:0000256" key="6">
    <source>
        <dbReference type="ARBA" id="ARBA00023004"/>
    </source>
</evidence>
<dbReference type="InterPro" id="IPR015424">
    <property type="entry name" value="PyrdxlP-dep_Trfase"/>
</dbReference>
<keyword evidence="7" id="KW-0411">Iron-sulfur</keyword>
<dbReference type="InterPro" id="IPR015422">
    <property type="entry name" value="PyrdxlP-dep_Trfase_small"/>
</dbReference>
<comment type="cofactor">
    <cofactor evidence="1">
        <name>pyridoxal 5'-phosphate</name>
        <dbReference type="ChEBI" id="CHEBI:597326"/>
    </cofactor>
</comment>
<evidence type="ECO:0000256" key="1">
    <source>
        <dbReference type="ARBA" id="ARBA00001933"/>
    </source>
</evidence>
<comment type="similarity">
    <text evidence="2">Belongs to the class-V pyridoxal-phosphate-dependent aminotransferase family. NifS/IscS subfamily.</text>
</comment>
<comment type="catalytic activity">
    <reaction evidence="8">
        <text>(sulfur carrier)-H + L-cysteine = (sulfur carrier)-SH + L-alanine</text>
        <dbReference type="Rhea" id="RHEA:43892"/>
        <dbReference type="Rhea" id="RHEA-COMP:14737"/>
        <dbReference type="Rhea" id="RHEA-COMP:14739"/>
        <dbReference type="ChEBI" id="CHEBI:29917"/>
        <dbReference type="ChEBI" id="CHEBI:35235"/>
        <dbReference type="ChEBI" id="CHEBI:57972"/>
        <dbReference type="ChEBI" id="CHEBI:64428"/>
        <dbReference type="EC" id="2.8.1.7"/>
    </reaction>
</comment>
<reference evidence="10 11" key="1">
    <citation type="submission" date="2024-08" db="EMBL/GenBank/DDBJ databases">
        <title>Genome mining of Saccharopolyspora cebuensis PGLac3 from Nigerian medicinal plant.</title>
        <authorList>
            <person name="Ezeobiora C.E."/>
            <person name="Igbokwe N.H."/>
            <person name="Amin D.H."/>
            <person name="Mendie U.E."/>
        </authorList>
    </citation>
    <scope>NUCLEOTIDE SEQUENCE [LARGE SCALE GENOMIC DNA]</scope>
    <source>
        <strain evidence="10 11">PGLac3</strain>
    </source>
</reference>
<evidence type="ECO:0000313" key="10">
    <source>
        <dbReference type="EMBL" id="MEY8038491.1"/>
    </source>
</evidence>
<dbReference type="InterPro" id="IPR000192">
    <property type="entry name" value="Aminotrans_V_dom"/>
</dbReference>
<name>A0ABV4CBK2_9PSEU</name>
<accession>A0ABV4CBK2</accession>
<keyword evidence="5" id="KW-0663">Pyridoxal phosphate</keyword>
<keyword evidence="4" id="KW-0479">Metal-binding</keyword>
<dbReference type="Pfam" id="PF00266">
    <property type="entry name" value="Aminotran_5"/>
    <property type="match status" value="1"/>
</dbReference>
<dbReference type="InterPro" id="IPR015421">
    <property type="entry name" value="PyrdxlP-dep_Trfase_major"/>
</dbReference>
<comment type="caution">
    <text evidence="10">The sequence shown here is derived from an EMBL/GenBank/DDBJ whole genome shotgun (WGS) entry which is preliminary data.</text>
</comment>
<gene>
    <name evidence="10" type="ORF">AB8O55_03715</name>
</gene>
<dbReference type="EMBL" id="JBGEHV010000004">
    <property type="protein sequence ID" value="MEY8038491.1"/>
    <property type="molecule type" value="Genomic_DNA"/>
</dbReference>
<dbReference type="Gene3D" id="1.10.260.50">
    <property type="match status" value="1"/>
</dbReference>
<evidence type="ECO:0000313" key="11">
    <source>
        <dbReference type="Proteomes" id="UP001564626"/>
    </source>
</evidence>